<sequence length="1351" mass="145781">MKTLLKLAVLVPCVALVLVAAIWGALQLPGTKRFAAKALSQRLSKPGQVIELEGLSGWIPFSLGVKLLRMEDAEGPWLEVKDAQLDWNPWMLLRGRLQLQALGAERLRLLRLPQTSQPASSPEKTEAWSPPKSLFPITVERLFLDHLFLGAPVVGEALSASLEGTVRSQAKEGTLEATLTVTGREKASGTRLSLDALFTPEAPHLSVRLQFFEPPAGWVQRRLGMADKGEMTAQVEAEGDLSRWEGAVTVQSAALGHARFSLVLDLPRTGHPLRLSARGTAEPSRSLLPEPWAPVLALPANLSLRVQRREDGALELSSFQLTSSALDLDVAGRVRLDPLKVEEASYQVAFSDLQVLSSLTGLPVSGKGLLEGTVRGNAKELAGDTVLSLANVSLPKLSGKTVRLQGRWSIGLGARQVYPSFVLDLDGEADRLVLTHGNPVALERLQVFARGRLAPEGKLVLKEARVQIPDMGLVQLSGTADLGKQSLEAGFDLELPALGRFSFLAPQDLAGRLKASGTVEGPWNALHLKALLEASHVAFGTAHWKHIRADLDATDLPRSPQGRLTLHAEHAHGPLILQARFAAKDGMVDLSRLNARFRDAHVQGNLEGNPAAMAFSGHLALSVPRLEQLGEVVGQDMRGSLQARLDLTRGKDGSRARGSLSGTSIGFGDFLLQTLRCDLDVTRLARNPEGTIRLAAAGLKGPSLTVNEARVAVEAQGRRLAFSSRWKGRATAPFQVEAQGVVERKPKELDVLLNRLSGRLGEMPFSLDRPPTLKRLGNRMEVSEFSLRLGDGAVRAEGVWEPGASRAAVRLQDLDLKLVRLLGGPAINGRLNGRARLLTKPAGPRVQVSLNAEDLRPPSWNADSTPAASAQVDLSLTPQNLRVRGEVSGFAKGPTRLEISLPVRFHLDPFAFRIRRDTPLRGFADLTCDLERLTPLLELDRQHISGLLRSRLYLSGLWPRPEVNGTMDLDGGRYENEDLGLLVQDLRLSARASGGHIRILELTAQDGLGGRLKGSGTARLGPSQSYPFSIQATLEDFAPTHGDDVFGKVSGQMSVSGSMQDMTIRGRLTVQPLQIMLPQRLPPEMTEIQVEEVGGKTPPSARPESPPSPTSPSRIRLDLAVDFPRRTTVRGWGLDSQWKGAVRLSGTTSKPMITGRFQTIRGTLDFLNKRFQVKQGTVDLHGSFPPDPVLDVTAEAALKELTAVVTITGPASKPAIQLSSTPERPQDEVLAQILFGRSASKLTPFQALRLAKIIKTLATGGTNAPGMLDRVRSSLGVDAIELKGTGEGLENARLGVGKYLSDTVRVEVEQGLGEGSGRVGVEVEVTPNISLETELGGDTGAGVGVQWRIDY</sequence>
<gene>
    <name evidence="7" type="ORF">SAMN02746041_02002</name>
</gene>
<evidence type="ECO:0000259" key="6">
    <source>
        <dbReference type="Pfam" id="PF04357"/>
    </source>
</evidence>
<comment type="subcellular location">
    <subcellularLocation>
        <location evidence="1">Membrane</location>
        <topology evidence="1">Single-pass membrane protein</topology>
    </subcellularLocation>
</comment>
<dbReference type="GO" id="GO:0005886">
    <property type="term" value="C:plasma membrane"/>
    <property type="evidence" value="ECO:0007669"/>
    <property type="project" value="InterPro"/>
</dbReference>
<dbReference type="PANTHER" id="PTHR36985:SF1">
    <property type="entry name" value="TRANSLOCATION AND ASSEMBLY MODULE SUBUNIT TAMB"/>
    <property type="match status" value="1"/>
</dbReference>
<evidence type="ECO:0000256" key="4">
    <source>
        <dbReference type="ARBA" id="ARBA00023136"/>
    </source>
</evidence>
<keyword evidence="4" id="KW-0472">Membrane</keyword>
<dbReference type="PANTHER" id="PTHR36985">
    <property type="entry name" value="TRANSLOCATION AND ASSEMBLY MODULE SUBUNIT TAMB"/>
    <property type="match status" value="1"/>
</dbReference>
<proteinExistence type="predicted"/>
<feature type="region of interest" description="Disordered" evidence="5">
    <location>
        <begin position="1090"/>
        <end position="1114"/>
    </location>
</feature>
<evidence type="ECO:0000256" key="3">
    <source>
        <dbReference type="ARBA" id="ARBA00022989"/>
    </source>
</evidence>
<keyword evidence="2" id="KW-0812">Transmembrane</keyword>
<evidence type="ECO:0000313" key="8">
    <source>
        <dbReference type="Proteomes" id="UP000192783"/>
    </source>
</evidence>
<dbReference type="GO" id="GO:0097347">
    <property type="term" value="C:TAM protein secretion complex"/>
    <property type="evidence" value="ECO:0007669"/>
    <property type="project" value="TreeGrafter"/>
</dbReference>
<evidence type="ECO:0000256" key="5">
    <source>
        <dbReference type="SAM" id="MobiDB-lite"/>
    </source>
</evidence>
<reference evidence="7 8" key="1">
    <citation type="submission" date="2017-04" db="EMBL/GenBank/DDBJ databases">
        <authorList>
            <person name="Afonso C.L."/>
            <person name="Miller P.J."/>
            <person name="Scott M.A."/>
            <person name="Spackman E."/>
            <person name="Goraichik I."/>
            <person name="Dimitrov K.M."/>
            <person name="Suarez D.L."/>
            <person name="Swayne D.E."/>
        </authorList>
    </citation>
    <scope>NUCLEOTIDE SEQUENCE [LARGE SCALE GENOMIC DNA]</scope>
    <source>
        <strain evidence="7 8">DSM 13146</strain>
    </source>
</reference>
<dbReference type="Pfam" id="PF04357">
    <property type="entry name" value="TamB"/>
    <property type="match status" value="1"/>
</dbReference>
<dbReference type="GO" id="GO:0009306">
    <property type="term" value="P:protein secretion"/>
    <property type="evidence" value="ECO:0007669"/>
    <property type="project" value="InterPro"/>
</dbReference>
<dbReference type="EMBL" id="FWXF01000010">
    <property type="protein sequence ID" value="SMC24454.1"/>
    <property type="molecule type" value="Genomic_DNA"/>
</dbReference>
<evidence type="ECO:0000313" key="7">
    <source>
        <dbReference type="EMBL" id="SMC24454.1"/>
    </source>
</evidence>
<organism evidence="7 8">
    <name type="scientific">Desulfacinum hydrothermale DSM 13146</name>
    <dbReference type="NCBI Taxonomy" id="1121390"/>
    <lineage>
        <taxon>Bacteria</taxon>
        <taxon>Pseudomonadati</taxon>
        <taxon>Thermodesulfobacteriota</taxon>
        <taxon>Syntrophobacteria</taxon>
        <taxon>Syntrophobacterales</taxon>
        <taxon>Syntrophobacteraceae</taxon>
        <taxon>Desulfacinum</taxon>
    </lineage>
</organism>
<evidence type="ECO:0000256" key="2">
    <source>
        <dbReference type="ARBA" id="ARBA00022692"/>
    </source>
</evidence>
<protein>
    <submittedName>
        <fullName evidence="7">Autotransporter secretion inner membrane protein TamB</fullName>
    </submittedName>
</protein>
<keyword evidence="3" id="KW-1133">Transmembrane helix</keyword>
<evidence type="ECO:0000256" key="1">
    <source>
        <dbReference type="ARBA" id="ARBA00004167"/>
    </source>
</evidence>
<dbReference type="InterPro" id="IPR007452">
    <property type="entry name" value="TamB_C"/>
</dbReference>
<dbReference type="Proteomes" id="UP000192783">
    <property type="component" value="Unassembled WGS sequence"/>
</dbReference>
<feature type="compositionally biased region" description="Pro residues" evidence="5">
    <location>
        <begin position="1100"/>
        <end position="1110"/>
    </location>
</feature>
<dbReference type="STRING" id="1121390.SAMN02746041_02002"/>
<accession>A0A1W1XKY1</accession>
<keyword evidence="8" id="KW-1185">Reference proteome</keyword>
<dbReference type="OrthoDB" id="7784409at2"/>
<feature type="domain" description="Translocation and assembly module TamB C-terminal" evidence="6">
    <location>
        <begin position="1002"/>
        <end position="1351"/>
    </location>
</feature>
<dbReference type="RefSeq" id="WP_084057740.1">
    <property type="nucleotide sequence ID" value="NZ_FWXF01000010.1"/>
</dbReference>
<name>A0A1W1XKY1_9BACT</name>